<comment type="similarity">
    <text evidence="1">Belongs to the SEN54 family.</text>
</comment>
<dbReference type="InterPro" id="IPR024337">
    <property type="entry name" value="tRNA_splic_suSen54"/>
</dbReference>
<sequence length="466" mass="51823">MDDSFEVPNSLAPKPAGLQPEDDDQSSGDEDGGLDWTKLPGAARPVIPRRGEKEFEPRAHGGTDLQTHILERKGISYGIWHPSLARTQVTVQRGIHFTSMGHSAARPTLDEDGATKIKKRLELLPEEAIYLIERGALFCWGESDVDTSHLQGFEGIAGAPMSVQQAYAEMIGKENLTLEKFQVYAYLRRLGYAVTRNDAPNESYPMPPPFDLTKPQPSLLRRILLPFSSIFSGIMRIFTSGLSWWKPVRPSRWLYHDYASVYRLLRFLPSGHSVPLHHQLRKNSQSPPSPYKIFYNVFKPSTPFKKTTPPLPDFQVVVVNARTTPVPTLHELSALFNLLPDLPPPLPRLRRQAYGGKPMSATSTPQLSQASASAPSRDSHPQESALASTTDSASKAPHKPLQAKVTLLQCLFPSVFPPPPLEPQRRPNPFAALKQGKKIIVIAAVDNGNISFFRFSQGAFEEWPMA</sequence>
<dbReference type="InterPro" id="IPR024336">
    <property type="entry name" value="tRNA_splic_suSen54_N"/>
</dbReference>
<feature type="compositionally biased region" description="Basic and acidic residues" evidence="3">
    <location>
        <begin position="49"/>
        <end position="61"/>
    </location>
</feature>
<dbReference type="EMBL" id="JANIEX010000096">
    <property type="protein sequence ID" value="KAJ3573636.1"/>
    <property type="molecule type" value="Genomic_DNA"/>
</dbReference>
<accession>A0AAD5W1L3</accession>
<dbReference type="AlphaFoldDB" id="A0AAD5W1L3"/>
<keyword evidence="6" id="KW-1185">Reference proteome</keyword>
<keyword evidence="2" id="KW-0819">tRNA processing</keyword>
<organism evidence="5 6">
    <name type="scientific">Leucocoprinus birnbaumii</name>
    <dbReference type="NCBI Taxonomy" id="56174"/>
    <lineage>
        <taxon>Eukaryota</taxon>
        <taxon>Fungi</taxon>
        <taxon>Dikarya</taxon>
        <taxon>Basidiomycota</taxon>
        <taxon>Agaricomycotina</taxon>
        <taxon>Agaricomycetes</taxon>
        <taxon>Agaricomycetidae</taxon>
        <taxon>Agaricales</taxon>
        <taxon>Agaricineae</taxon>
        <taxon>Agaricaceae</taxon>
        <taxon>Leucocoprinus</taxon>
    </lineage>
</organism>
<protein>
    <recommendedName>
        <fullName evidence="4">tRNA-splicing endonuclease subunit Sen54 N-terminal domain-containing protein</fullName>
    </recommendedName>
</protein>
<dbReference type="GO" id="GO:0000379">
    <property type="term" value="P:tRNA-type intron splice site recognition and cleavage"/>
    <property type="evidence" value="ECO:0007669"/>
    <property type="project" value="TreeGrafter"/>
</dbReference>
<dbReference type="PANTHER" id="PTHR21027">
    <property type="entry name" value="TRNA-SPLICING ENDONUCLEASE SUBUNIT SEN54"/>
    <property type="match status" value="1"/>
</dbReference>
<dbReference type="Proteomes" id="UP001213000">
    <property type="component" value="Unassembled WGS sequence"/>
</dbReference>
<name>A0AAD5W1L3_9AGAR</name>
<dbReference type="Pfam" id="PF12928">
    <property type="entry name" value="tRNA_int_end_N2"/>
    <property type="match status" value="1"/>
</dbReference>
<evidence type="ECO:0000256" key="2">
    <source>
        <dbReference type="ARBA" id="ARBA00022694"/>
    </source>
</evidence>
<evidence type="ECO:0000259" key="4">
    <source>
        <dbReference type="Pfam" id="PF12928"/>
    </source>
</evidence>
<gene>
    <name evidence="5" type="ORF">NP233_g2305</name>
</gene>
<proteinExistence type="inferred from homology"/>
<dbReference type="PANTHER" id="PTHR21027:SF1">
    <property type="entry name" value="TRNA-SPLICING ENDONUCLEASE SUBUNIT SEN54"/>
    <property type="match status" value="1"/>
</dbReference>
<reference evidence="5" key="1">
    <citation type="submission" date="2022-07" db="EMBL/GenBank/DDBJ databases">
        <title>Genome Sequence of Leucocoprinus birnbaumii.</title>
        <authorList>
            <person name="Buettner E."/>
        </authorList>
    </citation>
    <scope>NUCLEOTIDE SEQUENCE</scope>
    <source>
        <strain evidence="5">VT141</strain>
    </source>
</reference>
<feature type="compositionally biased region" description="Low complexity" evidence="3">
    <location>
        <begin position="360"/>
        <end position="376"/>
    </location>
</feature>
<evidence type="ECO:0000313" key="5">
    <source>
        <dbReference type="EMBL" id="KAJ3573636.1"/>
    </source>
</evidence>
<evidence type="ECO:0000256" key="3">
    <source>
        <dbReference type="SAM" id="MobiDB-lite"/>
    </source>
</evidence>
<feature type="region of interest" description="Disordered" evidence="3">
    <location>
        <begin position="347"/>
        <end position="399"/>
    </location>
</feature>
<feature type="region of interest" description="Disordered" evidence="3">
    <location>
        <begin position="1"/>
        <end position="63"/>
    </location>
</feature>
<evidence type="ECO:0000313" key="6">
    <source>
        <dbReference type="Proteomes" id="UP001213000"/>
    </source>
</evidence>
<feature type="domain" description="tRNA-splicing endonuclease subunit Sen54 N-terminal" evidence="4">
    <location>
        <begin position="71"/>
        <end position="140"/>
    </location>
</feature>
<evidence type="ECO:0000256" key="1">
    <source>
        <dbReference type="ARBA" id="ARBA00005736"/>
    </source>
</evidence>
<feature type="compositionally biased region" description="Acidic residues" evidence="3">
    <location>
        <begin position="20"/>
        <end position="33"/>
    </location>
</feature>
<comment type="caution">
    <text evidence="5">The sequence shown here is derived from an EMBL/GenBank/DDBJ whole genome shotgun (WGS) entry which is preliminary data.</text>
</comment>
<dbReference type="GO" id="GO:0000214">
    <property type="term" value="C:tRNA-intron endonuclease complex"/>
    <property type="evidence" value="ECO:0007669"/>
    <property type="project" value="TreeGrafter"/>
</dbReference>